<name>A0A164V420_9CRUS</name>
<comment type="caution">
    <text evidence="1">The sequence shown here is derived from an EMBL/GenBank/DDBJ whole genome shotgun (WGS) entry which is preliminary data.</text>
</comment>
<evidence type="ECO:0000313" key="1">
    <source>
        <dbReference type="EMBL" id="KZS11945.1"/>
    </source>
</evidence>
<reference evidence="1 2" key="1">
    <citation type="submission" date="2016-03" db="EMBL/GenBank/DDBJ databases">
        <title>EvidentialGene: Evidence-directed Construction of Genes on Genomes.</title>
        <authorList>
            <person name="Gilbert D.G."/>
            <person name="Choi J.-H."/>
            <person name="Mockaitis K."/>
            <person name="Colbourne J."/>
            <person name="Pfrender M."/>
        </authorList>
    </citation>
    <scope>NUCLEOTIDE SEQUENCE [LARGE SCALE GENOMIC DNA]</scope>
    <source>
        <strain evidence="1 2">Xinb3</strain>
        <tissue evidence="1">Complete organism</tissue>
    </source>
</reference>
<gene>
    <name evidence="1" type="ORF">APZ42_023241</name>
</gene>
<proteinExistence type="predicted"/>
<keyword evidence="2" id="KW-1185">Reference proteome</keyword>
<organism evidence="1 2">
    <name type="scientific">Daphnia magna</name>
    <dbReference type="NCBI Taxonomy" id="35525"/>
    <lineage>
        <taxon>Eukaryota</taxon>
        <taxon>Metazoa</taxon>
        <taxon>Ecdysozoa</taxon>
        <taxon>Arthropoda</taxon>
        <taxon>Crustacea</taxon>
        <taxon>Branchiopoda</taxon>
        <taxon>Diplostraca</taxon>
        <taxon>Cladocera</taxon>
        <taxon>Anomopoda</taxon>
        <taxon>Daphniidae</taxon>
        <taxon>Daphnia</taxon>
    </lineage>
</organism>
<sequence>MAVEEKRDEKKSKQWQRHCTPFLFSSSRSPFTMSLVCPNVSSQWEFLPFIFFLICVFKLPRKSHKS</sequence>
<dbReference type="AlphaFoldDB" id="A0A164V420"/>
<dbReference type="Proteomes" id="UP000076858">
    <property type="component" value="Unassembled WGS sequence"/>
</dbReference>
<evidence type="ECO:0000313" key="2">
    <source>
        <dbReference type="Proteomes" id="UP000076858"/>
    </source>
</evidence>
<protein>
    <submittedName>
        <fullName evidence="1">Uncharacterized protein</fullName>
    </submittedName>
</protein>
<accession>A0A164V420</accession>
<dbReference type="EMBL" id="LRGB01001446">
    <property type="protein sequence ID" value="KZS11945.1"/>
    <property type="molecule type" value="Genomic_DNA"/>
</dbReference>